<dbReference type="InterPro" id="IPR009091">
    <property type="entry name" value="RCC1/BLIP-II"/>
</dbReference>
<keyword evidence="6" id="KW-1185">Reference proteome</keyword>
<evidence type="ECO:0000313" key="5">
    <source>
        <dbReference type="EMBL" id="KAK3101202.1"/>
    </source>
</evidence>
<dbReference type="PRINTS" id="PR00633">
    <property type="entry name" value="RCCNDNSATION"/>
</dbReference>
<proteinExistence type="predicted"/>
<feature type="repeat" description="RCC1" evidence="2">
    <location>
        <begin position="294"/>
        <end position="347"/>
    </location>
</feature>
<feature type="compositionally biased region" description="Acidic residues" evidence="3">
    <location>
        <begin position="25"/>
        <end position="40"/>
    </location>
</feature>
<protein>
    <recommendedName>
        <fullName evidence="4">RCC1-like domain-containing protein</fullName>
    </recommendedName>
</protein>
<dbReference type="SUPFAM" id="SSF50985">
    <property type="entry name" value="RCC1/BLIP-II"/>
    <property type="match status" value="1"/>
</dbReference>
<dbReference type="PANTHER" id="PTHR46207:SF1">
    <property type="entry name" value="PROTEIN RCC2"/>
    <property type="match status" value="1"/>
</dbReference>
<dbReference type="Gene3D" id="2.130.10.30">
    <property type="entry name" value="Regulator of chromosome condensation 1/beta-lactamase-inhibitor protein II"/>
    <property type="match status" value="2"/>
</dbReference>
<dbReference type="InterPro" id="IPR028641">
    <property type="entry name" value="RCC2"/>
</dbReference>
<evidence type="ECO:0000256" key="2">
    <source>
        <dbReference type="PROSITE-ProRule" id="PRU00235"/>
    </source>
</evidence>
<dbReference type="Pfam" id="PF25390">
    <property type="entry name" value="WD40_RLD"/>
    <property type="match status" value="1"/>
</dbReference>
<feature type="repeat" description="RCC1" evidence="2">
    <location>
        <begin position="393"/>
        <end position="447"/>
    </location>
</feature>
<dbReference type="Proteomes" id="UP001186944">
    <property type="component" value="Unassembled WGS sequence"/>
</dbReference>
<feature type="repeat" description="RCC1" evidence="2">
    <location>
        <begin position="218"/>
        <end position="293"/>
    </location>
</feature>
<reference evidence="5" key="1">
    <citation type="submission" date="2019-08" db="EMBL/GenBank/DDBJ databases">
        <title>The improved chromosome-level genome for the pearl oyster Pinctada fucata martensii using PacBio sequencing and Hi-C.</title>
        <authorList>
            <person name="Zheng Z."/>
        </authorList>
    </citation>
    <scope>NUCLEOTIDE SEQUENCE</scope>
    <source>
        <strain evidence="5">ZZ-2019</strain>
        <tissue evidence="5">Adductor muscle</tissue>
    </source>
</reference>
<evidence type="ECO:0000259" key="4">
    <source>
        <dbReference type="Pfam" id="PF25390"/>
    </source>
</evidence>
<dbReference type="GO" id="GO:0016020">
    <property type="term" value="C:membrane"/>
    <property type="evidence" value="ECO:0007669"/>
    <property type="project" value="TreeGrafter"/>
</dbReference>
<dbReference type="InterPro" id="IPR058923">
    <property type="entry name" value="RCC1-like_dom"/>
</dbReference>
<dbReference type="GO" id="GO:0031267">
    <property type="term" value="F:small GTPase binding"/>
    <property type="evidence" value="ECO:0007669"/>
    <property type="project" value="TreeGrafter"/>
</dbReference>
<sequence length="464" mass="50802">MPPKKRNTESNGNPPQKRRKKKGEDEDGFEDDSAGEDENNGTDAGAEHIDVTLEGSMLSGEILFCGGTNWDLIGRRVLPKNVKNAGGPNLWRPHRIQNMMGVKVRSVISGCTACHCVLITNEGKVMTWGRNDCGQLGFGDTKRRDLPEAVPMLEGINIVNAAVGKNHTMFLTDKGMVYCCGDNKWDNLVSDTKISYKGPPIRALSAGGEFSVIADIRGNLYTFGCPEYGQLGHNSDGKYFVTSNKLSFRCELKPRKVNVFIEKARDGHVTPVTDVEVREVASGANHVIIIDSKKRVFTWGFGGYGRLGHAEPKDEMVPRHLKFFDGPNRGATQIYAGSTFSLAVNEFGALYLWGINKYVGEAAMYPKLVQDLSGWRIRSLGCCNKSIVVAADDSLVSWGASPTYGELGYGPDKPKSSTTPQEVKTIYGAYVQSVSCGYGHTLLIVRNDSEEDKAALEKMPVFVP</sequence>
<dbReference type="AlphaFoldDB" id="A0AA88YGZ5"/>
<comment type="caution">
    <text evidence="5">The sequence shown here is derived from an EMBL/GenBank/DDBJ whole genome shotgun (WGS) entry which is preliminary data.</text>
</comment>
<evidence type="ECO:0000256" key="3">
    <source>
        <dbReference type="SAM" id="MobiDB-lite"/>
    </source>
</evidence>
<accession>A0AA88YGZ5</accession>
<dbReference type="PROSITE" id="PS50012">
    <property type="entry name" value="RCC1_3"/>
    <property type="match status" value="4"/>
</dbReference>
<name>A0AA88YGZ5_PINIB</name>
<keyword evidence="1" id="KW-0677">Repeat</keyword>
<gene>
    <name evidence="5" type="ORF">FSP39_001722</name>
</gene>
<dbReference type="EMBL" id="VSWD01000005">
    <property type="protein sequence ID" value="KAK3101202.1"/>
    <property type="molecule type" value="Genomic_DNA"/>
</dbReference>
<evidence type="ECO:0000256" key="1">
    <source>
        <dbReference type="ARBA" id="ARBA00022737"/>
    </source>
</evidence>
<dbReference type="PANTHER" id="PTHR46207">
    <property type="entry name" value="PROTEIN RCC2"/>
    <property type="match status" value="1"/>
</dbReference>
<feature type="repeat" description="RCC1" evidence="2">
    <location>
        <begin position="123"/>
        <end position="174"/>
    </location>
</feature>
<feature type="region of interest" description="Disordered" evidence="3">
    <location>
        <begin position="1"/>
        <end position="44"/>
    </location>
</feature>
<dbReference type="PROSITE" id="PS00626">
    <property type="entry name" value="RCC1_2"/>
    <property type="match status" value="1"/>
</dbReference>
<feature type="domain" description="RCC1-like" evidence="4">
    <location>
        <begin position="89"/>
        <end position="443"/>
    </location>
</feature>
<evidence type="ECO:0000313" key="6">
    <source>
        <dbReference type="Proteomes" id="UP001186944"/>
    </source>
</evidence>
<dbReference type="InterPro" id="IPR000408">
    <property type="entry name" value="Reg_chr_condens"/>
</dbReference>
<organism evidence="5 6">
    <name type="scientific">Pinctada imbricata</name>
    <name type="common">Atlantic pearl-oyster</name>
    <name type="synonym">Pinctada martensii</name>
    <dbReference type="NCBI Taxonomy" id="66713"/>
    <lineage>
        <taxon>Eukaryota</taxon>
        <taxon>Metazoa</taxon>
        <taxon>Spiralia</taxon>
        <taxon>Lophotrochozoa</taxon>
        <taxon>Mollusca</taxon>
        <taxon>Bivalvia</taxon>
        <taxon>Autobranchia</taxon>
        <taxon>Pteriomorphia</taxon>
        <taxon>Pterioida</taxon>
        <taxon>Pterioidea</taxon>
        <taxon>Pteriidae</taxon>
        <taxon>Pinctada</taxon>
    </lineage>
</organism>